<dbReference type="EMBL" id="LVHD01000004">
    <property type="protein sequence ID" value="OAG78214.1"/>
    <property type="molecule type" value="Genomic_DNA"/>
</dbReference>
<protein>
    <submittedName>
        <fullName evidence="1">Uncharacterized protein</fullName>
    </submittedName>
</protein>
<reference evidence="1 2" key="1">
    <citation type="submission" date="2016-03" db="EMBL/GenBank/DDBJ databases">
        <title>Draft genome sequence of Acetobacter malorum CECT 7742, a strain isolated from strawberry vinegar.</title>
        <authorList>
            <person name="Sainz F."/>
            <person name="Mas A."/>
            <person name="Torija M.J."/>
        </authorList>
    </citation>
    <scope>NUCLEOTIDE SEQUENCE [LARGE SCALE GENOMIC DNA]</scope>
    <source>
        <strain evidence="1 2">CECT 7742</strain>
    </source>
</reference>
<comment type="caution">
    <text evidence="1">The sequence shown here is derived from an EMBL/GenBank/DDBJ whole genome shotgun (WGS) entry which is preliminary data.</text>
</comment>
<gene>
    <name evidence="1" type="ORF">Amal_00533</name>
</gene>
<dbReference type="AlphaFoldDB" id="A0A177GFR2"/>
<sequence length="59" mass="6538">MPLPAARSILDFASHPFSCLLHDTMSITDLSQPHLSSLRRWVACFLKVLRVLCPACTGL</sequence>
<name>A0A177GFR2_9PROT</name>
<proteinExistence type="predicted"/>
<evidence type="ECO:0000313" key="1">
    <source>
        <dbReference type="EMBL" id="OAG78214.1"/>
    </source>
</evidence>
<accession>A0A177GFR2</accession>
<organism evidence="1 2">
    <name type="scientific">Acetobacter malorum</name>
    <dbReference type="NCBI Taxonomy" id="178901"/>
    <lineage>
        <taxon>Bacteria</taxon>
        <taxon>Pseudomonadati</taxon>
        <taxon>Pseudomonadota</taxon>
        <taxon>Alphaproteobacteria</taxon>
        <taxon>Acetobacterales</taxon>
        <taxon>Acetobacteraceae</taxon>
        <taxon>Acetobacter</taxon>
    </lineage>
</organism>
<dbReference type="Proteomes" id="UP000077349">
    <property type="component" value="Unassembled WGS sequence"/>
</dbReference>
<evidence type="ECO:0000313" key="2">
    <source>
        <dbReference type="Proteomes" id="UP000077349"/>
    </source>
</evidence>